<dbReference type="GeneID" id="8439507"/>
<evidence type="ECO:0000313" key="2">
    <source>
        <dbReference type="Proteomes" id="UP000002058"/>
    </source>
</evidence>
<dbReference type="VEuPathDB" id="FungiDB:UREG_00587"/>
<name>C4JDW0_UNCRE</name>
<proteinExistence type="predicted"/>
<gene>
    <name evidence="1" type="ORF">UREG_00587</name>
</gene>
<dbReference type="Proteomes" id="UP000002058">
    <property type="component" value="Unassembled WGS sequence"/>
</dbReference>
<dbReference type="InParanoid" id="C4JDW0"/>
<keyword evidence="2" id="KW-1185">Reference proteome</keyword>
<dbReference type="RefSeq" id="XP_002541073.1">
    <property type="nucleotide sequence ID" value="XM_002541027.1"/>
</dbReference>
<reference evidence="2" key="1">
    <citation type="journal article" date="2009" name="Genome Res.">
        <title>Comparative genomic analyses of the human fungal pathogens Coccidioides and their relatives.</title>
        <authorList>
            <person name="Sharpton T.J."/>
            <person name="Stajich J.E."/>
            <person name="Rounsley S.D."/>
            <person name="Gardner M.J."/>
            <person name="Wortman J.R."/>
            <person name="Jordar V.S."/>
            <person name="Maiti R."/>
            <person name="Kodira C.D."/>
            <person name="Neafsey D.E."/>
            <person name="Zeng Q."/>
            <person name="Hung C.-Y."/>
            <person name="McMahan C."/>
            <person name="Muszewska A."/>
            <person name="Grynberg M."/>
            <person name="Mandel M.A."/>
            <person name="Kellner E.M."/>
            <person name="Barker B.M."/>
            <person name="Galgiani J.N."/>
            <person name="Orbach M.J."/>
            <person name="Kirkland T.N."/>
            <person name="Cole G.T."/>
            <person name="Henn M.R."/>
            <person name="Birren B.W."/>
            <person name="Taylor J.W."/>
        </authorList>
    </citation>
    <scope>NUCLEOTIDE SEQUENCE [LARGE SCALE GENOMIC DNA]</scope>
    <source>
        <strain evidence="2">UAMH 1704</strain>
    </source>
</reference>
<organism evidence="1 2">
    <name type="scientific">Uncinocarpus reesii (strain UAMH 1704)</name>
    <dbReference type="NCBI Taxonomy" id="336963"/>
    <lineage>
        <taxon>Eukaryota</taxon>
        <taxon>Fungi</taxon>
        <taxon>Dikarya</taxon>
        <taxon>Ascomycota</taxon>
        <taxon>Pezizomycotina</taxon>
        <taxon>Eurotiomycetes</taxon>
        <taxon>Eurotiomycetidae</taxon>
        <taxon>Onygenales</taxon>
        <taxon>Onygenaceae</taxon>
        <taxon>Uncinocarpus</taxon>
    </lineage>
</organism>
<sequence>MGETAESHNLPCGDGCGHGPTRREHAGVTSIPGMLVRVRQVTSAWRLARLSAWFNASATSQPPDKAKVRVRSRSVRPRAVTLRRDNWMAGVRSFQQMEQRLPADLVPMSWQWHAFGGEGCAANGVDAVAVSGAAGWSETFFCFFSSGMGLAGCLSA</sequence>
<evidence type="ECO:0000313" key="1">
    <source>
        <dbReference type="EMBL" id="EEP75740.1"/>
    </source>
</evidence>
<protein>
    <submittedName>
        <fullName evidence="1">Uncharacterized protein</fullName>
    </submittedName>
</protein>
<accession>C4JDW0</accession>
<dbReference type="HOGENOM" id="CLU_1688038_0_0_1"/>
<dbReference type="KEGG" id="ure:UREG_00587"/>
<dbReference type="AlphaFoldDB" id="C4JDW0"/>
<dbReference type="EMBL" id="CH476615">
    <property type="protein sequence ID" value="EEP75740.1"/>
    <property type="molecule type" value="Genomic_DNA"/>
</dbReference>